<evidence type="ECO:0000256" key="1">
    <source>
        <dbReference type="ARBA" id="ARBA00009981"/>
    </source>
</evidence>
<organism evidence="2 3">
    <name type="scientific">Acidithiobacillus caldus (strain ATCC 51756 / DSM 8584 / KU)</name>
    <dbReference type="NCBI Taxonomy" id="637389"/>
    <lineage>
        <taxon>Bacteria</taxon>
        <taxon>Pseudomonadati</taxon>
        <taxon>Pseudomonadota</taxon>
        <taxon>Acidithiobacillia</taxon>
        <taxon>Acidithiobacillales</taxon>
        <taxon>Acidithiobacillaceae</taxon>
        <taxon>Acidithiobacillus</taxon>
    </lineage>
</organism>
<evidence type="ECO:0000313" key="2">
    <source>
        <dbReference type="EMBL" id="AIA54750.1"/>
    </source>
</evidence>
<dbReference type="RefSeq" id="WP_038472603.1">
    <property type="nucleotide sequence ID" value="NZ_CP005986.1"/>
</dbReference>
<dbReference type="Proteomes" id="UP000005522">
    <property type="component" value="Chromosome"/>
</dbReference>
<evidence type="ECO:0000313" key="3">
    <source>
        <dbReference type="Proteomes" id="UP000005522"/>
    </source>
</evidence>
<proteinExistence type="inferred from homology"/>
<dbReference type="Gene3D" id="3.40.1620.10">
    <property type="entry name" value="YefM-like domain"/>
    <property type="match status" value="1"/>
</dbReference>
<dbReference type="SUPFAM" id="SSF143120">
    <property type="entry name" value="YefM-like"/>
    <property type="match status" value="1"/>
</dbReference>
<protein>
    <submittedName>
        <fullName evidence="2">Prevent host death protein, Phd antitoxin</fullName>
    </submittedName>
</protein>
<comment type="similarity">
    <text evidence="1">Belongs to the phD/YefM antitoxin family.</text>
</comment>
<dbReference type="InterPro" id="IPR036165">
    <property type="entry name" value="YefM-like_sf"/>
</dbReference>
<reference evidence="2 3" key="1">
    <citation type="journal article" date="2009" name="J. Bacteriol.">
        <title>Draft genome sequence of the extremely acidophilic bacterium Acidithiobacillus caldus ATCC 51756 reveals metabolic versatility in the genus Acidithiobacillus.</title>
        <authorList>
            <person name="Valdes J."/>
            <person name="Quatrini R."/>
            <person name="Hallberg K."/>
            <person name="Dopson M."/>
            <person name="Valenzuela P.D."/>
            <person name="Holmes D.S."/>
        </authorList>
    </citation>
    <scope>NUCLEOTIDE SEQUENCE [LARGE SCALE GENOMIC DNA]</scope>
    <source>
        <strain evidence="3">ATCC 51756 / DSM 8584 / KU</strain>
    </source>
</reference>
<dbReference type="eggNOG" id="COG4118">
    <property type="taxonomic scope" value="Bacteria"/>
</dbReference>
<dbReference type="EMBL" id="CP005986">
    <property type="protein sequence ID" value="AIA54750.1"/>
    <property type="molecule type" value="Genomic_DNA"/>
</dbReference>
<dbReference type="KEGG" id="acz:Acaty_c0873"/>
<dbReference type="AlphaFoldDB" id="A0A059ZT38"/>
<sequence>MLKVNMCEAKTQLSKLVERVLAGESVIIAKFGMPVVRLVPTSIEHRQRRPGLFEGKIRMAPDFDQTREEISSGFERE</sequence>
<dbReference type="HOGENOM" id="CLU_163140_3_1_6"/>
<gene>
    <name evidence="2" type="ORF">Acaty_c0873</name>
</gene>
<name>A0A059ZT38_ACICK</name>
<accession>A0A059ZT38</accession>
<dbReference type="GeneID" id="92930907"/>
<dbReference type="NCBIfam" id="TIGR01552">
    <property type="entry name" value="phd_fam"/>
    <property type="match status" value="1"/>
</dbReference>